<dbReference type="Proteomes" id="UP001164187">
    <property type="component" value="Chromosome"/>
</dbReference>
<keyword evidence="2" id="KW-0238">DNA-binding</keyword>
<evidence type="ECO:0000256" key="2">
    <source>
        <dbReference type="ARBA" id="ARBA00023125"/>
    </source>
</evidence>
<proteinExistence type="predicted"/>
<keyword evidence="6" id="KW-1185">Reference proteome</keyword>
<dbReference type="Gene3D" id="1.10.260.40">
    <property type="entry name" value="lambda repressor-like DNA-binding domains"/>
    <property type="match status" value="1"/>
</dbReference>
<accession>A0ABY7JNF7</accession>
<dbReference type="SMART" id="SM00530">
    <property type="entry name" value="HTH_XRE"/>
    <property type="match status" value="1"/>
</dbReference>
<evidence type="ECO:0000259" key="4">
    <source>
        <dbReference type="PROSITE" id="PS50943"/>
    </source>
</evidence>
<dbReference type="Pfam" id="PF00717">
    <property type="entry name" value="Peptidase_S24"/>
    <property type="match status" value="1"/>
</dbReference>
<dbReference type="EMBL" id="CP114052">
    <property type="protein sequence ID" value="WAW13996.1"/>
    <property type="molecule type" value="Genomic_DNA"/>
</dbReference>
<name>A0ABY7JNF7_9FIRM</name>
<evidence type="ECO:0000256" key="3">
    <source>
        <dbReference type="ARBA" id="ARBA00023163"/>
    </source>
</evidence>
<reference evidence="5" key="1">
    <citation type="submission" date="2022-12" db="EMBL/GenBank/DDBJ databases">
        <title>Peptostreptococcus.</title>
        <authorList>
            <person name="Lee S.H."/>
        </authorList>
    </citation>
    <scope>NUCLEOTIDE SEQUENCE</scope>
    <source>
        <strain evidence="5">CBA3647</strain>
    </source>
</reference>
<dbReference type="RefSeq" id="WP_269310658.1">
    <property type="nucleotide sequence ID" value="NZ_CP114052.1"/>
</dbReference>
<dbReference type="PANTHER" id="PTHR40661">
    <property type="match status" value="1"/>
</dbReference>
<dbReference type="SUPFAM" id="SSF47413">
    <property type="entry name" value="lambda repressor-like DNA-binding domains"/>
    <property type="match status" value="1"/>
</dbReference>
<evidence type="ECO:0000313" key="6">
    <source>
        <dbReference type="Proteomes" id="UP001164187"/>
    </source>
</evidence>
<dbReference type="Gene3D" id="2.10.109.10">
    <property type="entry name" value="Umud Fragment, subunit A"/>
    <property type="match status" value="1"/>
</dbReference>
<gene>
    <name evidence="5" type="ORF">O0R46_05160</name>
</gene>
<dbReference type="PANTHER" id="PTHR40661:SF1">
    <property type="entry name" value="HTH CRO_C1-TYPE DOMAIN-CONTAINING PROTEIN"/>
    <property type="match status" value="1"/>
</dbReference>
<dbReference type="PROSITE" id="PS50943">
    <property type="entry name" value="HTH_CROC1"/>
    <property type="match status" value="1"/>
</dbReference>
<dbReference type="Pfam" id="PF01381">
    <property type="entry name" value="HTH_3"/>
    <property type="match status" value="1"/>
</dbReference>
<dbReference type="CDD" id="cd06462">
    <property type="entry name" value="Peptidase_S24_S26"/>
    <property type="match status" value="1"/>
</dbReference>
<keyword evidence="1" id="KW-0805">Transcription regulation</keyword>
<dbReference type="SUPFAM" id="SSF51306">
    <property type="entry name" value="LexA/Signal peptidase"/>
    <property type="match status" value="1"/>
</dbReference>
<dbReference type="InterPro" id="IPR001387">
    <property type="entry name" value="Cro/C1-type_HTH"/>
</dbReference>
<dbReference type="InterPro" id="IPR010982">
    <property type="entry name" value="Lambda_DNA-bd_dom_sf"/>
</dbReference>
<evidence type="ECO:0000256" key="1">
    <source>
        <dbReference type="ARBA" id="ARBA00023015"/>
    </source>
</evidence>
<feature type="domain" description="HTH cro/C1-type" evidence="4">
    <location>
        <begin position="10"/>
        <end position="64"/>
    </location>
</feature>
<organism evidence="5 6">
    <name type="scientific">Peptostreptococcus equinus</name>
    <dbReference type="NCBI Taxonomy" id="3003601"/>
    <lineage>
        <taxon>Bacteria</taxon>
        <taxon>Bacillati</taxon>
        <taxon>Bacillota</taxon>
        <taxon>Clostridia</taxon>
        <taxon>Peptostreptococcales</taxon>
        <taxon>Peptostreptococcaceae</taxon>
        <taxon>Peptostreptococcus</taxon>
    </lineage>
</organism>
<dbReference type="InterPro" id="IPR015927">
    <property type="entry name" value="Peptidase_S24_S26A/B/C"/>
</dbReference>
<sequence length="224" mass="25855">MDKIEFKERLKYVLKKSKISQNELSRLTQINKGSLSSYISGKYLPKQDKIYIIAKALNINPLWLMCESDNIDIDKNNIHPNEENSSLYSFFDIGISAGIPDIIEGQQDNNKIELSDLLLGKYSGHKDIILMRVNGDSMNKVIPHNSFIAVSTNVSINSISNEEIVVFSDEYNYSVKRFINDKKNRRYIFRPDSYDTCFEDIIYYYDNCQNLSLIGKVIMYSVSL</sequence>
<protein>
    <submittedName>
        <fullName evidence="5">Helix-turn-helix domain-containing protein</fullName>
    </submittedName>
</protein>
<keyword evidence="3" id="KW-0804">Transcription</keyword>
<dbReference type="CDD" id="cd00093">
    <property type="entry name" value="HTH_XRE"/>
    <property type="match status" value="1"/>
</dbReference>
<dbReference type="InterPro" id="IPR036286">
    <property type="entry name" value="LexA/Signal_pep-like_sf"/>
</dbReference>
<evidence type="ECO:0000313" key="5">
    <source>
        <dbReference type="EMBL" id="WAW13996.1"/>
    </source>
</evidence>